<proteinExistence type="predicted"/>
<dbReference type="PROSITE" id="PS50994">
    <property type="entry name" value="INTEGRASE"/>
    <property type="match status" value="1"/>
</dbReference>
<evidence type="ECO:0000313" key="3">
    <source>
        <dbReference type="EMBL" id="KAK3030464.1"/>
    </source>
</evidence>
<gene>
    <name evidence="3" type="ORF">RJ639_039149</name>
</gene>
<evidence type="ECO:0000313" key="4">
    <source>
        <dbReference type="Proteomes" id="UP001188597"/>
    </source>
</evidence>
<evidence type="ECO:0000259" key="2">
    <source>
        <dbReference type="PROSITE" id="PS50994"/>
    </source>
</evidence>
<dbReference type="InterPro" id="IPR039537">
    <property type="entry name" value="Retrotran_Ty1/copia-like"/>
</dbReference>
<dbReference type="EMBL" id="JAVXUP010000338">
    <property type="protein sequence ID" value="KAK3030464.1"/>
    <property type="molecule type" value="Genomic_DNA"/>
</dbReference>
<sequence>MDVLSQQALLGSKKTGKLDFCEHCVFGKQCRVKFSLAVHTTKGTVDYIHSDLWGPCTVLSKGCGRYMLTFIDDFSRKVWVYILKKKSNVFVQWKQFKMTIEKQTDKESKCLRTDNGMEFYLDDFIEFCRNEGIVRHHTLRKMPQQNGVIERMNRTLIERARCMLSNARLPKEFWAEGINTTAYLVNRSPSTVIDCVIPEKVWSGKHANYENLRIFGCPAYAHVNDGKLEPRAKKCIFLGYANGVKGYRLWCPDSESSRFLISRYATFDESSMLSKKKELIDAGKDQGIREKVELEVRAPDSLPIIPTDKEDGSHSTEENEEPEEQ</sequence>
<dbReference type="PANTHER" id="PTHR42648:SF28">
    <property type="entry name" value="TRANSPOSON-ENCODED PROTEIN WITH RIBONUCLEASE H-LIKE AND RETROVIRUS ZINC FINGER-LIKE DOMAINS"/>
    <property type="match status" value="1"/>
</dbReference>
<feature type="compositionally biased region" description="Basic and acidic residues" evidence="1">
    <location>
        <begin position="307"/>
        <end position="317"/>
    </location>
</feature>
<dbReference type="Gene3D" id="3.30.420.10">
    <property type="entry name" value="Ribonuclease H-like superfamily/Ribonuclease H"/>
    <property type="match status" value="1"/>
</dbReference>
<name>A0AA89B5P3_9ASTE</name>
<protein>
    <recommendedName>
        <fullName evidence="2">Integrase catalytic domain-containing protein</fullName>
    </recommendedName>
</protein>
<dbReference type="Pfam" id="PF25597">
    <property type="entry name" value="SH3_retrovirus"/>
    <property type="match status" value="1"/>
</dbReference>
<dbReference type="InterPro" id="IPR001584">
    <property type="entry name" value="Integrase_cat-core"/>
</dbReference>
<keyword evidence="4" id="KW-1185">Reference proteome</keyword>
<dbReference type="Proteomes" id="UP001188597">
    <property type="component" value="Unassembled WGS sequence"/>
</dbReference>
<organism evidence="3 4">
    <name type="scientific">Escallonia herrerae</name>
    <dbReference type="NCBI Taxonomy" id="1293975"/>
    <lineage>
        <taxon>Eukaryota</taxon>
        <taxon>Viridiplantae</taxon>
        <taxon>Streptophyta</taxon>
        <taxon>Embryophyta</taxon>
        <taxon>Tracheophyta</taxon>
        <taxon>Spermatophyta</taxon>
        <taxon>Magnoliopsida</taxon>
        <taxon>eudicotyledons</taxon>
        <taxon>Gunneridae</taxon>
        <taxon>Pentapetalae</taxon>
        <taxon>asterids</taxon>
        <taxon>campanulids</taxon>
        <taxon>Escalloniales</taxon>
        <taxon>Escalloniaceae</taxon>
        <taxon>Escallonia</taxon>
    </lineage>
</organism>
<evidence type="ECO:0000256" key="1">
    <source>
        <dbReference type="SAM" id="MobiDB-lite"/>
    </source>
</evidence>
<dbReference type="Pfam" id="PF00665">
    <property type="entry name" value="rve"/>
    <property type="match status" value="1"/>
</dbReference>
<dbReference type="InterPro" id="IPR012337">
    <property type="entry name" value="RNaseH-like_sf"/>
</dbReference>
<accession>A0AA89B5P3</accession>
<dbReference type="SUPFAM" id="SSF53098">
    <property type="entry name" value="Ribonuclease H-like"/>
    <property type="match status" value="1"/>
</dbReference>
<reference evidence="3" key="1">
    <citation type="submission" date="2022-12" db="EMBL/GenBank/DDBJ databases">
        <title>Draft genome assemblies for two species of Escallonia (Escalloniales).</title>
        <authorList>
            <person name="Chanderbali A."/>
            <person name="Dervinis C."/>
            <person name="Anghel I."/>
            <person name="Soltis D."/>
            <person name="Soltis P."/>
            <person name="Zapata F."/>
        </authorList>
    </citation>
    <scope>NUCLEOTIDE SEQUENCE</scope>
    <source>
        <strain evidence="3">UCBG64.0493</strain>
        <tissue evidence="3">Leaf</tissue>
    </source>
</reference>
<dbReference type="GO" id="GO:0015074">
    <property type="term" value="P:DNA integration"/>
    <property type="evidence" value="ECO:0007669"/>
    <property type="project" value="InterPro"/>
</dbReference>
<dbReference type="AlphaFoldDB" id="A0AA89B5P3"/>
<feature type="domain" description="Integrase catalytic" evidence="2">
    <location>
        <begin position="35"/>
        <end position="206"/>
    </location>
</feature>
<dbReference type="GO" id="GO:0003676">
    <property type="term" value="F:nucleic acid binding"/>
    <property type="evidence" value="ECO:0007669"/>
    <property type="project" value="InterPro"/>
</dbReference>
<feature type="region of interest" description="Disordered" evidence="1">
    <location>
        <begin position="296"/>
        <end position="325"/>
    </location>
</feature>
<dbReference type="InterPro" id="IPR036397">
    <property type="entry name" value="RNaseH_sf"/>
</dbReference>
<dbReference type="InterPro" id="IPR057670">
    <property type="entry name" value="SH3_retrovirus"/>
</dbReference>
<comment type="caution">
    <text evidence="3">The sequence shown here is derived from an EMBL/GenBank/DDBJ whole genome shotgun (WGS) entry which is preliminary data.</text>
</comment>
<dbReference type="PANTHER" id="PTHR42648">
    <property type="entry name" value="TRANSPOSASE, PUTATIVE-RELATED"/>
    <property type="match status" value="1"/>
</dbReference>